<dbReference type="NCBIfam" id="TIGR03510">
    <property type="entry name" value="XapX"/>
    <property type="match status" value="1"/>
</dbReference>
<keyword evidence="1" id="KW-1133">Transmembrane helix</keyword>
<dbReference type="STRING" id="1304284.L21TH_0219"/>
<proteinExistence type="predicted"/>
<dbReference type="eggNOG" id="COG4317">
    <property type="taxonomic scope" value="Bacteria"/>
</dbReference>
<reference evidence="2 3" key="1">
    <citation type="journal article" date="2015" name="Geomicrobiol. J.">
        <title>Caldisalinibacter kiritimatiensis gen. nov., sp. nov., a moderately thermohalophilic thiosulfate-reducing bacterium from a hypersaline microbial mat.</title>
        <authorList>
            <person name="Ben Hania W."/>
            <person name="Joseph M."/>
            <person name="Fiebig A."/>
            <person name="Bunk B."/>
            <person name="Klenk H.-P."/>
            <person name="Fardeau M.-L."/>
            <person name="Spring S."/>
        </authorList>
    </citation>
    <scope>NUCLEOTIDE SEQUENCE [LARGE SCALE GENOMIC DNA]</scope>
    <source>
        <strain evidence="2 3">L21-TH-D2</strain>
    </source>
</reference>
<dbReference type="RefSeq" id="WP_006306972.1">
    <property type="nucleotide sequence ID" value="NZ_ARZA01000039.1"/>
</dbReference>
<dbReference type="Proteomes" id="UP000013378">
    <property type="component" value="Unassembled WGS sequence"/>
</dbReference>
<protein>
    <recommendedName>
        <fullName evidence="4">XapX domain protein</fullName>
    </recommendedName>
</protein>
<evidence type="ECO:0000313" key="2">
    <source>
        <dbReference type="EMBL" id="EOD01678.1"/>
    </source>
</evidence>
<comment type="caution">
    <text evidence="2">The sequence shown here is derived from an EMBL/GenBank/DDBJ whole genome shotgun (WGS) entry which is preliminary data.</text>
</comment>
<gene>
    <name evidence="2" type="ORF">L21TH_0219</name>
</gene>
<keyword evidence="3" id="KW-1185">Reference proteome</keyword>
<sequence length="62" mass="6725">MKIDLSRVKEVILSIIAGMIVGIIFKVLDFPLPAPPSIPAFMGIFGVWLGASVMKKLQKNKG</sequence>
<feature type="transmembrane region" description="Helical" evidence="1">
    <location>
        <begin position="12"/>
        <end position="28"/>
    </location>
</feature>
<dbReference type="AlphaFoldDB" id="R1AWV3"/>
<dbReference type="InterPro" id="IPR009872">
    <property type="entry name" value="DUF1427"/>
</dbReference>
<dbReference type="InterPro" id="IPR020017">
    <property type="entry name" value="XapX_domain"/>
</dbReference>
<keyword evidence="1" id="KW-0472">Membrane</keyword>
<evidence type="ECO:0008006" key="4">
    <source>
        <dbReference type="Google" id="ProtNLM"/>
    </source>
</evidence>
<dbReference type="Pfam" id="PF07235">
    <property type="entry name" value="DUF1427"/>
    <property type="match status" value="1"/>
</dbReference>
<accession>R1AWV3</accession>
<evidence type="ECO:0000313" key="3">
    <source>
        <dbReference type="Proteomes" id="UP000013378"/>
    </source>
</evidence>
<evidence type="ECO:0000256" key="1">
    <source>
        <dbReference type="SAM" id="Phobius"/>
    </source>
</evidence>
<organism evidence="2 3">
    <name type="scientific">Caldisalinibacter kiritimatiensis</name>
    <dbReference type="NCBI Taxonomy" id="1304284"/>
    <lineage>
        <taxon>Bacteria</taxon>
        <taxon>Bacillati</taxon>
        <taxon>Bacillota</taxon>
        <taxon>Tissierellia</taxon>
        <taxon>Tissierellales</taxon>
        <taxon>Thermohalobacteraceae</taxon>
        <taxon>Caldisalinibacter</taxon>
    </lineage>
</organism>
<feature type="transmembrane region" description="Helical" evidence="1">
    <location>
        <begin position="34"/>
        <end position="54"/>
    </location>
</feature>
<dbReference type="EMBL" id="ARZA01000039">
    <property type="protein sequence ID" value="EOD01678.1"/>
    <property type="molecule type" value="Genomic_DNA"/>
</dbReference>
<name>R1AWV3_9FIRM</name>
<keyword evidence="1" id="KW-0812">Transmembrane</keyword>